<evidence type="ECO:0000256" key="2">
    <source>
        <dbReference type="SAM" id="SignalP"/>
    </source>
</evidence>
<sequence>MFIVARFFHLLGFSILATNLETKQIEGPRGFPNALPFHRKAEEGLCWSNSRMATETNNVQNLSSKQDALNASVKKRMKQLEDPVSSTFNHKDILKSMTKAGDVSFNNPLRFTDDAVRPPSKGSPRFGALSHHSFFSRHNPHPHRVTHIQGLNGNPVCMVNDDWYASTPLCPHPLIRSQFPMTVLGAPGLELPFGELYGSGTQIQGTGLLSEAWREELKDLAAKVCLAGPFEKEEKKVEEVLVRRVTQYSEQTGRIIPPSSRAASRRSSQASRRHARTKGQFPSAAICNQELMVLELLCQILQTDSLSQVQQWLLSAGQREKDMVMGMIQTAVANRPFDHQQIGENPERFITQMSPLARSSSCPLTTRHNMNKNLLNQFYDEQKPKPIKEEEMPERIGTAEVLQIRTDPSLELQENENNNSGNSKDNLIEYSI</sequence>
<protein>
    <submittedName>
        <fullName evidence="3">Protein TBATA isoform X1</fullName>
    </submittedName>
</protein>
<feature type="compositionally biased region" description="Low complexity" evidence="1">
    <location>
        <begin position="259"/>
        <end position="270"/>
    </location>
</feature>
<gene>
    <name evidence="3" type="primary">TBATA</name>
    <name evidence="3" type="ORF">AOXY_G14884</name>
</gene>
<organism evidence="3 4">
    <name type="scientific">Acipenser oxyrinchus oxyrinchus</name>
    <dbReference type="NCBI Taxonomy" id="40147"/>
    <lineage>
        <taxon>Eukaryota</taxon>
        <taxon>Metazoa</taxon>
        <taxon>Chordata</taxon>
        <taxon>Craniata</taxon>
        <taxon>Vertebrata</taxon>
        <taxon>Euteleostomi</taxon>
        <taxon>Actinopterygii</taxon>
        <taxon>Chondrostei</taxon>
        <taxon>Acipenseriformes</taxon>
        <taxon>Acipenseridae</taxon>
        <taxon>Acipenser</taxon>
    </lineage>
</organism>
<dbReference type="AlphaFoldDB" id="A0AAD8D8I7"/>
<feature type="signal peptide" evidence="2">
    <location>
        <begin position="1"/>
        <end position="22"/>
    </location>
</feature>
<dbReference type="PANTHER" id="PTHR33772">
    <property type="entry name" value="THYMUS, BRAIN AND TESTES-ASSOCIATED"/>
    <property type="match status" value="1"/>
</dbReference>
<keyword evidence="4" id="KW-1185">Reference proteome</keyword>
<accession>A0AAD8D8I7</accession>
<evidence type="ECO:0000313" key="4">
    <source>
        <dbReference type="Proteomes" id="UP001230051"/>
    </source>
</evidence>
<name>A0AAD8D8I7_ACIOX</name>
<comment type="caution">
    <text evidence="3">The sequence shown here is derived from an EMBL/GenBank/DDBJ whole genome shotgun (WGS) entry which is preliminary data.</text>
</comment>
<feature type="region of interest" description="Disordered" evidence="1">
    <location>
        <begin position="253"/>
        <end position="277"/>
    </location>
</feature>
<dbReference type="Proteomes" id="UP001230051">
    <property type="component" value="Unassembled WGS sequence"/>
</dbReference>
<dbReference type="InterPro" id="IPR037394">
    <property type="entry name" value="TBATA-like"/>
</dbReference>
<dbReference type="EMBL" id="JAGXEW010000013">
    <property type="protein sequence ID" value="KAK1164541.1"/>
    <property type="molecule type" value="Genomic_DNA"/>
</dbReference>
<dbReference type="PANTHER" id="PTHR33772:SF1">
    <property type="entry name" value="PROTEIN TBATA"/>
    <property type="match status" value="1"/>
</dbReference>
<dbReference type="Pfam" id="PF15256">
    <property type="entry name" value="SPATIAL"/>
    <property type="match status" value="1"/>
</dbReference>
<evidence type="ECO:0000313" key="3">
    <source>
        <dbReference type="EMBL" id="KAK1164541.1"/>
    </source>
</evidence>
<reference evidence="3" key="1">
    <citation type="submission" date="2022-02" db="EMBL/GenBank/DDBJ databases">
        <title>Atlantic sturgeon de novo genome assembly.</title>
        <authorList>
            <person name="Stock M."/>
            <person name="Klopp C."/>
            <person name="Guiguen Y."/>
            <person name="Cabau C."/>
            <person name="Parinello H."/>
            <person name="Santidrian Yebra-Pimentel E."/>
            <person name="Kuhl H."/>
            <person name="Dirks R.P."/>
            <person name="Guessner J."/>
            <person name="Wuertz S."/>
            <person name="Du K."/>
            <person name="Schartl M."/>
        </authorList>
    </citation>
    <scope>NUCLEOTIDE SEQUENCE</scope>
    <source>
        <strain evidence="3">STURGEONOMICS-FGT-2020</strain>
        <tissue evidence="3">Whole blood</tissue>
    </source>
</reference>
<feature type="region of interest" description="Disordered" evidence="1">
    <location>
        <begin position="412"/>
        <end position="432"/>
    </location>
</feature>
<feature type="chain" id="PRO_5042283489" evidence="2">
    <location>
        <begin position="23"/>
        <end position="432"/>
    </location>
</feature>
<keyword evidence="2" id="KW-0732">Signal</keyword>
<evidence type="ECO:0000256" key="1">
    <source>
        <dbReference type="SAM" id="MobiDB-lite"/>
    </source>
</evidence>
<feature type="compositionally biased region" description="Low complexity" evidence="1">
    <location>
        <begin position="412"/>
        <end position="425"/>
    </location>
</feature>
<proteinExistence type="predicted"/>